<gene>
    <name evidence="1" type="ORF">F2P56_037025</name>
</gene>
<reference evidence="1" key="2">
    <citation type="submission" date="2020-03" db="EMBL/GenBank/DDBJ databases">
        <title>Walnut 2.0.</title>
        <authorList>
            <person name="Marrano A."/>
            <person name="Britton M."/>
            <person name="Zimin A.V."/>
            <person name="Zaini P.A."/>
            <person name="Workman R."/>
            <person name="Puiu D."/>
            <person name="Bianco L."/>
            <person name="Allen B.J."/>
            <person name="Troggio M."/>
            <person name="Leslie C.A."/>
            <person name="Timp W."/>
            <person name="Dendekar A."/>
            <person name="Salzberg S.L."/>
            <person name="Neale D.B."/>
        </authorList>
    </citation>
    <scope>NUCLEOTIDE SEQUENCE</scope>
    <source>
        <tissue evidence="1">Leaves</tissue>
    </source>
</reference>
<dbReference type="EMBL" id="LIHL02000046">
    <property type="protein sequence ID" value="KAF5442098.1"/>
    <property type="molecule type" value="Genomic_DNA"/>
</dbReference>
<accession>A0A833TS58</accession>
<reference evidence="1" key="1">
    <citation type="submission" date="2015-10" db="EMBL/GenBank/DDBJ databases">
        <authorList>
            <person name="Martinez-Garcia P.J."/>
            <person name="Crepeau M.W."/>
            <person name="Puiu D."/>
            <person name="Gonzalez-Ibeas D."/>
            <person name="Whalen J."/>
            <person name="Stevens K."/>
            <person name="Paul R."/>
            <person name="Butterfield T."/>
            <person name="Britton M."/>
            <person name="Reagan R."/>
            <person name="Chakraborty S."/>
            <person name="Walawage S.L."/>
            <person name="Vasquez-Gross H.A."/>
            <person name="Cardeno C."/>
            <person name="Famula R."/>
            <person name="Pratt K."/>
            <person name="Kuruganti S."/>
            <person name="Aradhya M.K."/>
            <person name="Leslie C.A."/>
            <person name="Dandekar A.M."/>
            <person name="Salzberg S.L."/>
            <person name="Wegrzyn J.L."/>
            <person name="Langley C.H."/>
            <person name="Neale D.B."/>
        </authorList>
    </citation>
    <scope>NUCLEOTIDE SEQUENCE</scope>
    <source>
        <tissue evidence="1">Leaves</tissue>
    </source>
</reference>
<evidence type="ECO:0000313" key="1">
    <source>
        <dbReference type="EMBL" id="KAF5442098.1"/>
    </source>
</evidence>
<sequence length="107" mass="12054">MRVRNLVVVLLFVTVIAPVVLYTDRLATFKTSSSTDEFTEDVTTIALNGHNQRLNVLPQESSTTLKEPIGIVYSENSTKSLQNSGDVPYNMLAFHLQHYQKKEVNAR</sequence>
<evidence type="ECO:0000313" key="2">
    <source>
        <dbReference type="Proteomes" id="UP000619265"/>
    </source>
</evidence>
<organism evidence="1 2">
    <name type="scientific">Juglans regia</name>
    <name type="common">English walnut</name>
    <dbReference type="NCBI Taxonomy" id="51240"/>
    <lineage>
        <taxon>Eukaryota</taxon>
        <taxon>Viridiplantae</taxon>
        <taxon>Streptophyta</taxon>
        <taxon>Embryophyta</taxon>
        <taxon>Tracheophyta</taxon>
        <taxon>Spermatophyta</taxon>
        <taxon>Magnoliopsida</taxon>
        <taxon>eudicotyledons</taxon>
        <taxon>Gunneridae</taxon>
        <taxon>Pentapetalae</taxon>
        <taxon>rosids</taxon>
        <taxon>fabids</taxon>
        <taxon>Fagales</taxon>
        <taxon>Juglandaceae</taxon>
        <taxon>Juglans</taxon>
    </lineage>
</organism>
<dbReference type="Proteomes" id="UP000619265">
    <property type="component" value="Unassembled WGS sequence"/>
</dbReference>
<name>A0A833TS58_JUGRE</name>
<comment type="caution">
    <text evidence="1">The sequence shown here is derived from an EMBL/GenBank/DDBJ whole genome shotgun (WGS) entry which is preliminary data.</text>
</comment>
<protein>
    <submittedName>
        <fullName evidence="1">Uncharacterized protein</fullName>
    </submittedName>
</protein>
<proteinExistence type="predicted"/>
<dbReference type="AlphaFoldDB" id="A0A833TS58"/>
<dbReference type="Gramene" id="Jr_Scaffold_30_00010_p1">
    <property type="protein sequence ID" value="cds.Jr_Scaffold_30_00010_p1"/>
    <property type="gene ID" value="Jr_Scaffold_30_00010"/>
</dbReference>